<reference evidence="2" key="1">
    <citation type="submission" date="2010-03" db="EMBL/GenBank/DDBJ databases">
        <title>Annotation of Blastomyces dermatitidis strain ATCC 18188.</title>
        <authorList>
            <consortium name="The Broad Institute Genome Sequencing Platform"/>
            <consortium name="Broad Institute Genome Sequencing Center for Infectious Disease."/>
            <person name="Cuomo C."/>
            <person name="Klein B."/>
            <person name="Sullivan T."/>
            <person name="Heitman J."/>
            <person name="Young S."/>
            <person name="Zeng Q."/>
            <person name="Gargeya S."/>
            <person name="Alvarado L."/>
            <person name="Berlin A.M."/>
            <person name="Chapman S.B."/>
            <person name="Chen Z."/>
            <person name="Freedman E."/>
            <person name="Gellesch M."/>
            <person name="Goldberg J."/>
            <person name="Griggs A."/>
            <person name="Gujja S."/>
            <person name="Heilman E."/>
            <person name="Heiman D."/>
            <person name="Howarth C."/>
            <person name="Mehta T."/>
            <person name="Neiman D."/>
            <person name="Pearson M."/>
            <person name="Roberts A."/>
            <person name="Saif S."/>
            <person name="Shea T."/>
            <person name="Shenoy N."/>
            <person name="Sisk P."/>
            <person name="Stolte C."/>
            <person name="Sykes S."/>
            <person name="White J."/>
            <person name="Yandava C."/>
            <person name="Haas B."/>
            <person name="Nusbaum C."/>
            <person name="Birren B."/>
        </authorList>
    </citation>
    <scope>NUCLEOTIDE SEQUENCE [LARGE SCALE GENOMIC DNA]</scope>
    <source>
        <strain evidence="2">ATCC 18188</strain>
    </source>
</reference>
<gene>
    <name evidence="2" type="ORF">BDDG_04764</name>
</gene>
<evidence type="ECO:0000313" key="2">
    <source>
        <dbReference type="EMBL" id="EGE81821.2"/>
    </source>
</evidence>
<name>F2TF08_AJEDA</name>
<dbReference type="Proteomes" id="UP000007802">
    <property type="component" value="Unassembled WGS sequence"/>
</dbReference>
<organism evidence="2">
    <name type="scientific">Ajellomyces dermatitidis (strain ATCC 18188 / CBS 674.68)</name>
    <name type="common">Blastomyces dermatitidis</name>
    <dbReference type="NCBI Taxonomy" id="653446"/>
    <lineage>
        <taxon>Eukaryota</taxon>
        <taxon>Fungi</taxon>
        <taxon>Dikarya</taxon>
        <taxon>Ascomycota</taxon>
        <taxon>Pezizomycotina</taxon>
        <taxon>Eurotiomycetes</taxon>
        <taxon>Eurotiomycetidae</taxon>
        <taxon>Onygenales</taxon>
        <taxon>Ajellomycetaceae</taxon>
        <taxon>Blastomyces</taxon>
    </lineage>
</organism>
<evidence type="ECO:0000256" key="1">
    <source>
        <dbReference type="SAM" id="MobiDB-lite"/>
    </source>
</evidence>
<feature type="region of interest" description="Disordered" evidence="1">
    <location>
        <begin position="111"/>
        <end position="130"/>
    </location>
</feature>
<protein>
    <submittedName>
        <fullName evidence="2">Uncharacterized protein</fullName>
    </submittedName>
</protein>
<dbReference type="AlphaFoldDB" id="F2TF08"/>
<accession>F2TF08</accession>
<proteinExistence type="predicted"/>
<dbReference type="HOGENOM" id="CLU_1239841_0_0_1"/>
<sequence length="198" mass="21985">MRAQGLQSAGEQHGLVSHAETVSALLGSALLFLSLVPGFGWRYATKIAEAVSLESFEESEFTQYTHFIGALLLRGHDRRQVTEYFGYDPLLAGQNVQNILHHMQYPTRIPSDASLSSRGGRDLHPPPPLLPPLLSPRIRRPVGRCAVLPSRDLTGLQEWVPLCRKRQNVEMENEFVKLDTVDSPTRAALALALGYFAK</sequence>
<dbReference type="EMBL" id="GG749429">
    <property type="protein sequence ID" value="EGE81821.2"/>
    <property type="molecule type" value="Genomic_DNA"/>
</dbReference>